<reference evidence="3" key="2">
    <citation type="submission" date="2020-09" db="EMBL/GenBank/DDBJ databases">
        <authorList>
            <person name="Sun Q."/>
            <person name="Zhou Y."/>
        </authorList>
    </citation>
    <scope>NUCLEOTIDE SEQUENCE</scope>
    <source>
        <strain evidence="3">CGMCC 1.12506</strain>
    </source>
</reference>
<dbReference type="CDD" id="cd00761">
    <property type="entry name" value="Glyco_tranf_GTA_type"/>
    <property type="match status" value="1"/>
</dbReference>
<evidence type="ECO:0000313" key="4">
    <source>
        <dbReference type="Proteomes" id="UP000625735"/>
    </source>
</evidence>
<keyword evidence="1" id="KW-0812">Transmembrane</keyword>
<dbReference type="SUPFAM" id="SSF53448">
    <property type="entry name" value="Nucleotide-diphospho-sugar transferases"/>
    <property type="match status" value="1"/>
</dbReference>
<sequence length="441" mass="52255">MLFNFLTYIRPIWYFNLKSKKEWGYFPTTEGLEGLGGLFPIDNGYTSKAGQQRDRAYTAFQSGYIAFQEETGINIWDLEQIPVIDEYRFLRKNVHTAWVFYTLLLRLVTFHNPIKEFSGFFKTRKVKRLDYSNQVFEYPEYDTFESPLVQSQPLVSIIIPTLNRYDYLSDVLRDLEQQDYTNFEVLVVDQTDPFQESFYQGWQLDLRYWYQEEKALWKARNEAIQLAKGDWILLYDDDSRIDSNWISEHLKAIDFFQADISSGVSLSVVGAEIPKHYSYFRWSDQLDTGNVLLKKAIFQEIGYFDLQFEKQRMGDGEFGLRAYLNGYKNISNPKAKRVHLKVSQGGLRQMGSWDGWRPKKLFGPRPVPSVLYYSRKYFGRRLSFFYLLHSIIPSILPYKYKGNRILTVVVYLTFPLFFPLIVFQVFYSWHLSTDKLKNQLN</sequence>
<dbReference type="InterPro" id="IPR001173">
    <property type="entry name" value="Glyco_trans_2-like"/>
</dbReference>
<dbReference type="PANTHER" id="PTHR43685:SF3">
    <property type="entry name" value="SLR2126 PROTEIN"/>
    <property type="match status" value="1"/>
</dbReference>
<evidence type="ECO:0000313" key="3">
    <source>
        <dbReference type="EMBL" id="GGD15069.1"/>
    </source>
</evidence>
<dbReference type="AlphaFoldDB" id="A0A916XVL7"/>
<protein>
    <recommendedName>
        <fullName evidence="2">Glycosyltransferase 2-like domain-containing protein</fullName>
    </recommendedName>
</protein>
<comment type="caution">
    <text evidence="3">The sequence shown here is derived from an EMBL/GenBank/DDBJ whole genome shotgun (WGS) entry which is preliminary data.</text>
</comment>
<organism evidence="3 4">
    <name type="scientific">Flavobacterium orientale</name>
    <dbReference type="NCBI Taxonomy" id="1756020"/>
    <lineage>
        <taxon>Bacteria</taxon>
        <taxon>Pseudomonadati</taxon>
        <taxon>Bacteroidota</taxon>
        <taxon>Flavobacteriia</taxon>
        <taxon>Flavobacteriales</taxon>
        <taxon>Flavobacteriaceae</taxon>
        <taxon>Flavobacterium</taxon>
    </lineage>
</organism>
<dbReference type="Pfam" id="PF00535">
    <property type="entry name" value="Glycos_transf_2"/>
    <property type="match status" value="1"/>
</dbReference>
<name>A0A916XVL7_9FLAO</name>
<keyword evidence="1" id="KW-0472">Membrane</keyword>
<feature type="transmembrane region" description="Helical" evidence="1">
    <location>
        <begin position="406"/>
        <end position="427"/>
    </location>
</feature>
<dbReference type="RefSeq" id="WP_188360691.1">
    <property type="nucleotide sequence ID" value="NZ_BMFG01000001.1"/>
</dbReference>
<feature type="transmembrane region" description="Helical" evidence="1">
    <location>
        <begin position="382"/>
        <end position="400"/>
    </location>
</feature>
<gene>
    <name evidence="3" type="ORF">GCM10011343_02570</name>
</gene>
<keyword evidence="1" id="KW-1133">Transmembrane helix</keyword>
<accession>A0A916XVL7</accession>
<dbReference type="Gene3D" id="3.90.550.10">
    <property type="entry name" value="Spore Coat Polysaccharide Biosynthesis Protein SpsA, Chain A"/>
    <property type="match status" value="1"/>
</dbReference>
<feature type="domain" description="Glycosyltransferase 2-like" evidence="2">
    <location>
        <begin position="156"/>
        <end position="280"/>
    </location>
</feature>
<dbReference type="PANTHER" id="PTHR43685">
    <property type="entry name" value="GLYCOSYLTRANSFERASE"/>
    <property type="match status" value="1"/>
</dbReference>
<dbReference type="InterPro" id="IPR050834">
    <property type="entry name" value="Glycosyltransf_2"/>
</dbReference>
<reference evidence="3" key="1">
    <citation type="journal article" date="2014" name="Int. J. Syst. Evol. Microbiol.">
        <title>Complete genome sequence of Corynebacterium casei LMG S-19264T (=DSM 44701T), isolated from a smear-ripened cheese.</title>
        <authorList>
            <consortium name="US DOE Joint Genome Institute (JGI-PGF)"/>
            <person name="Walter F."/>
            <person name="Albersmeier A."/>
            <person name="Kalinowski J."/>
            <person name="Ruckert C."/>
        </authorList>
    </citation>
    <scope>NUCLEOTIDE SEQUENCE</scope>
    <source>
        <strain evidence="3">CGMCC 1.12506</strain>
    </source>
</reference>
<evidence type="ECO:0000256" key="1">
    <source>
        <dbReference type="SAM" id="Phobius"/>
    </source>
</evidence>
<dbReference type="Proteomes" id="UP000625735">
    <property type="component" value="Unassembled WGS sequence"/>
</dbReference>
<dbReference type="EMBL" id="BMFG01000001">
    <property type="protein sequence ID" value="GGD15069.1"/>
    <property type="molecule type" value="Genomic_DNA"/>
</dbReference>
<dbReference type="InterPro" id="IPR029044">
    <property type="entry name" value="Nucleotide-diphossugar_trans"/>
</dbReference>
<evidence type="ECO:0000259" key="2">
    <source>
        <dbReference type="Pfam" id="PF00535"/>
    </source>
</evidence>
<proteinExistence type="predicted"/>
<keyword evidence="4" id="KW-1185">Reference proteome</keyword>